<dbReference type="PANTHER" id="PTHR11802:SF113">
    <property type="entry name" value="SERINE CARBOXYPEPTIDASE CTSA-4.1"/>
    <property type="match status" value="1"/>
</dbReference>
<dbReference type="Proteomes" id="UP000319160">
    <property type="component" value="Unassembled WGS sequence"/>
</dbReference>
<gene>
    <name evidence="9" type="ORF">FHL15_010636</name>
</gene>
<reference evidence="10" key="1">
    <citation type="submission" date="2019-06" db="EMBL/GenBank/DDBJ databases">
        <title>Draft genome sequence of the griseofulvin-producing fungus Xylaria cubensis strain G536.</title>
        <authorList>
            <person name="Mead M.E."/>
            <person name="Raja H.A."/>
            <person name="Steenwyk J.L."/>
            <person name="Knowles S.L."/>
            <person name="Oberlies N.H."/>
            <person name="Rokas A."/>
        </authorList>
    </citation>
    <scope>NUCLEOTIDE SEQUENCE [LARGE SCALE GENOMIC DNA]</scope>
    <source>
        <strain evidence="10">G536</strain>
    </source>
</reference>
<sequence>MLFHTVGWAILIGGFIPIVQAAAIPLDTDTFIQQPLRANFYSDQQKPLRSNSGSASGSPWQTFPQDDRTCVANATHFTGRVPVTTDKELFFWFVESRNDSLNDPTILWLNGGPAASSMPGFFQEIGPCELVNNGIGNGTNATTVNPDSWVNFANVLVLDQPAGSGLSTAAGDTAPITLAEATVDFGVFLFEFVARFPEYFDHGFYVAGESFGGRYAPRYVADTVSDQLNQAEDAFPVKIDGIILVDAFVDGISHMIGHYDLFCTDEYQDLLRFNKTTCASIAAAVPRAEYLLGVCQKTHDPQDCGVAVLYAQVNIEKYFHDEVAKGKYSPYDYTFCIPPAEFYTETHLNRPEIQKLLGFGEPREYRAANFSLNAIWSEQPEILVPTTRNVSWLLDEGDLRILVFNGVYDAAITTPGMFREFDELPWSQKDEFRKQPKLDWQWTDSQGETIEGGKIKGVPKLQVASVYNASHMSPGDAKPAVSSLVRQWIESPDYR</sequence>
<evidence type="ECO:0000256" key="6">
    <source>
        <dbReference type="ARBA" id="ARBA00023180"/>
    </source>
</evidence>
<dbReference type="InterPro" id="IPR029058">
    <property type="entry name" value="AB_hydrolase_fold"/>
</dbReference>
<keyword evidence="10" id="KW-1185">Reference proteome</keyword>
<accession>A0A553HKH5</accession>
<organism evidence="9 10">
    <name type="scientific">Xylaria flabelliformis</name>
    <dbReference type="NCBI Taxonomy" id="2512241"/>
    <lineage>
        <taxon>Eukaryota</taxon>
        <taxon>Fungi</taxon>
        <taxon>Dikarya</taxon>
        <taxon>Ascomycota</taxon>
        <taxon>Pezizomycotina</taxon>
        <taxon>Sordariomycetes</taxon>
        <taxon>Xylariomycetidae</taxon>
        <taxon>Xylariales</taxon>
        <taxon>Xylariaceae</taxon>
        <taxon>Xylaria</taxon>
    </lineage>
</organism>
<evidence type="ECO:0000256" key="5">
    <source>
        <dbReference type="ARBA" id="ARBA00022801"/>
    </source>
</evidence>
<dbReference type="EC" id="3.4.16.5" evidence="2"/>
<evidence type="ECO:0000256" key="2">
    <source>
        <dbReference type="ARBA" id="ARBA00012446"/>
    </source>
</evidence>
<dbReference type="GO" id="GO:0004185">
    <property type="term" value="F:serine-type carboxypeptidase activity"/>
    <property type="evidence" value="ECO:0007669"/>
    <property type="project" value="UniProtKB-EC"/>
</dbReference>
<protein>
    <recommendedName>
        <fullName evidence="2">carboxypeptidase C</fullName>
        <ecNumber evidence="2">3.4.16.5</ecNumber>
    </recommendedName>
</protein>
<dbReference type="GO" id="GO:0000324">
    <property type="term" value="C:fungal-type vacuole"/>
    <property type="evidence" value="ECO:0007669"/>
    <property type="project" value="TreeGrafter"/>
</dbReference>
<evidence type="ECO:0000313" key="9">
    <source>
        <dbReference type="EMBL" id="TRX88446.1"/>
    </source>
</evidence>
<evidence type="ECO:0000256" key="1">
    <source>
        <dbReference type="ARBA" id="ARBA00009431"/>
    </source>
</evidence>
<keyword evidence="8" id="KW-0732">Signal</keyword>
<feature type="region of interest" description="Disordered" evidence="7">
    <location>
        <begin position="43"/>
        <end position="62"/>
    </location>
</feature>
<keyword evidence="5" id="KW-0378">Hydrolase</keyword>
<dbReference type="PRINTS" id="PR00724">
    <property type="entry name" value="CRBOXYPTASEC"/>
</dbReference>
<keyword evidence="4" id="KW-0645">Protease</keyword>
<dbReference type="EMBL" id="VFLP01000087">
    <property type="protein sequence ID" value="TRX88446.1"/>
    <property type="molecule type" value="Genomic_DNA"/>
</dbReference>
<evidence type="ECO:0000256" key="4">
    <source>
        <dbReference type="ARBA" id="ARBA00022670"/>
    </source>
</evidence>
<feature type="chain" id="PRO_5021985679" description="carboxypeptidase C" evidence="8">
    <location>
        <begin position="22"/>
        <end position="495"/>
    </location>
</feature>
<evidence type="ECO:0000256" key="8">
    <source>
        <dbReference type="SAM" id="SignalP"/>
    </source>
</evidence>
<dbReference type="PANTHER" id="PTHR11802">
    <property type="entry name" value="SERINE PROTEASE FAMILY S10 SERINE CARBOXYPEPTIDASE"/>
    <property type="match status" value="1"/>
</dbReference>
<feature type="signal peptide" evidence="8">
    <location>
        <begin position="1"/>
        <end position="21"/>
    </location>
</feature>
<dbReference type="AlphaFoldDB" id="A0A553HKH5"/>
<evidence type="ECO:0000256" key="7">
    <source>
        <dbReference type="SAM" id="MobiDB-lite"/>
    </source>
</evidence>
<dbReference type="Gene3D" id="3.40.50.1820">
    <property type="entry name" value="alpha/beta hydrolase"/>
    <property type="match status" value="1"/>
</dbReference>
<evidence type="ECO:0000313" key="10">
    <source>
        <dbReference type="Proteomes" id="UP000319160"/>
    </source>
</evidence>
<dbReference type="Gene3D" id="1.10.287.410">
    <property type="match status" value="1"/>
</dbReference>
<dbReference type="InterPro" id="IPR001563">
    <property type="entry name" value="Peptidase_S10"/>
</dbReference>
<comment type="caution">
    <text evidence="9">The sequence shown here is derived from an EMBL/GenBank/DDBJ whole genome shotgun (WGS) entry which is preliminary data.</text>
</comment>
<keyword evidence="6" id="KW-0325">Glycoprotein</keyword>
<dbReference type="SUPFAM" id="SSF53474">
    <property type="entry name" value="alpha/beta-Hydrolases"/>
    <property type="match status" value="1"/>
</dbReference>
<name>A0A553HKH5_9PEZI</name>
<dbReference type="GO" id="GO:0006508">
    <property type="term" value="P:proteolysis"/>
    <property type="evidence" value="ECO:0007669"/>
    <property type="project" value="UniProtKB-KW"/>
</dbReference>
<dbReference type="STRING" id="2512241.A0A553HKH5"/>
<proteinExistence type="inferred from homology"/>
<keyword evidence="3" id="KW-0121">Carboxypeptidase</keyword>
<comment type="similarity">
    <text evidence="1">Belongs to the peptidase S10 family.</text>
</comment>
<dbReference type="Pfam" id="PF00450">
    <property type="entry name" value="Peptidase_S10"/>
    <property type="match status" value="1"/>
</dbReference>
<dbReference type="OrthoDB" id="443318at2759"/>
<evidence type="ECO:0000256" key="3">
    <source>
        <dbReference type="ARBA" id="ARBA00022645"/>
    </source>
</evidence>